<sequence>MGLGLCALSSSSDSLAAFHFLMQFVHAQGQQDSLGVLWPECTRFALYKGNKALTKWCLEEFERKLGPFLPSCDEVQCPPLCGRLGQVVESGGVNTYSRVRPPLLCFSRPCSPATLFNVVWHSSCRG</sequence>
<reference evidence="1 2" key="1">
    <citation type="submission" date="2021-07" db="EMBL/GenBank/DDBJ databases">
        <title>The Aristolochia fimbriata genome: insights into angiosperm evolution, floral development and chemical biosynthesis.</title>
        <authorList>
            <person name="Jiao Y."/>
        </authorList>
    </citation>
    <scope>NUCLEOTIDE SEQUENCE [LARGE SCALE GENOMIC DNA]</scope>
    <source>
        <strain evidence="1">IBCAS-2021</strain>
        <tissue evidence="1">Leaf</tissue>
    </source>
</reference>
<dbReference type="Proteomes" id="UP000825729">
    <property type="component" value="Unassembled WGS sequence"/>
</dbReference>
<dbReference type="EMBL" id="JAINDJ010000009">
    <property type="protein sequence ID" value="KAG9438857.1"/>
    <property type="molecule type" value="Genomic_DNA"/>
</dbReference>
<gene>
    <name evidence="1" type="ORF">H6P81_021155</name>
</gene>
<organism evidence="1 2">
    <name type="scientific">Aristolochia fimbriata</name>
    <name type="common">White veined hardy Dutchman's pipe vine</name>
    <dbReference type="NCBI Taxonomy" id="158543"/>
    <lineage>
        <taxon>Eukaryota</taxon>
        <taxon>Viridiplantae</taxon>
        <taxon>Streptophyta</taxon>
        <taxon>Embryophyta</taxon>
        <taxon>Tracheophyta</taxon>
        <taxon>Spermatophyta</taxon>
        <taxon>Magnoliopsida</taxon>
        <taxon>Magnoliidae</taxon>
        <taxon>Piperales</taxon>
        <taxon>Aristolochiaceae</taxon>
        <taxon>Aristolochia</taxon>
    </lineage>
</organism>
<proteinExistence type="predicted"/>
<name>A0AAV7DTS1_ARIFI</name>
<dbReference type="AlphaFoldDB" id="A0AAV7DTS1"/>
<protein>
    <submittedName>
        <fullName evidence="1">Uncharacterized protein</fullName>
    </submittedName>
</protein>
<evidence type="ECO:0000313" key="1">
    <source>
        <dbReference type="EMBL" id="KAG9438857.1"/>
    </source>
</evidence>
<comment type="caution">
    <text evidence="1">The sequence shown here is derived from an EMBL/GenBank/DDBJ whole genome shotgun (WGS) entry which is preliminary data.</text>
</comment>
<evidence type="ECO:0000313" key="2">
    <source>
        <dbReference type="Proteomes" id="UP000825729"/>
    </source>
</evidence>
<keyword evidence="2" id="KW-1185">Reference proteome</keyword>
<accession>A0AAV7DTS1</accession>